<evidence type="ECO:0000256" key="11">
    <source>
        <dbReference type="ARBA" id="ARBA00022679"/>
    </source>
</evidence>
<reference evidence="24" key="2">
    <citation type="submission" date="2021-04" db="EMBL/GenBank/DDBJ databases">
        <authorList>
            <person name="Gilroy R."/>
        </authorList>
    </citation>
    <scope>NUCLEOTIDE SEQUENCE</scope>
    <source>
        <strain evidence="24">ChiHecec2B26-446</strain>
    </source>
</reference>
<evidence type="ECO:0000256" key="18">
    <source>
        <dbReference type="ARBA" id="ARBA00031040"/>
    </source>
</evidence>
<comment type="pathway">
    <text evidence="4">Amino-acid biosynthesis; L-methionine biosynthesis via de novo pathway; L-methionine from L-homocysteine (MetH route): step 1/1.</text>
</comment>
<dbReference type="InterPro" id="IPR003759">
    <property type="entry name" value="Cbl-bd_cap"/>
</dbReference>
<dbReference type="PROSITE" id="PS51332">
    <property type="entry name" value="B12_BINDING"/>
    <property type="match status" value="1"/>
</dbReference>
<dbReference type="InterPro" id="IPR036589">
    <property type="entry name" value="HCY_dom_sf"/>
</dbReference>
<evidence type="ECO:0000259" key="20">
    <source>
        <dbReference type="PROSITE" id="PS50970"/>
    </source>
</evidence>
<comment type="similarity">
    <text evidence="5">Belongs to the vitamin-B12 dependent methionine synthase family.</text>
</comment>
<dbReference type="GO" id="GO:0050667">
    <property type="term" value="P:homocysteine metabolic process"/>
    <property type="evidence" value="ECO:0007669"/>
    <property type="project" value="TreeGrafter"/>
</dbReference>
<keyword evidence="14 19" id="KW-0862">Zinc</keyword>
<dbReference type="SMART" id="SM01018">
    <property type="entry name" value="B12-binding_2"/>
    <property type="match status" value="1"/>
</dbReference>
<dbReference type="InterPro" id="IPR017215">
    <property type="entry name" value="MetH_bac"/>
</dbReference>
<evidence type="ECO:0000256" key="14">
    <source>
        <dbReference type="ARBA" id="ARBA00022833"/>
    </source>
</evidence>
<feature type="binding site" evidence="19">
    <location>
        <position position="274"/>
    </location>
    <ligand>
        <name>Zn(2+)</name>
        <dbReference type="ChEBI" id="CHEBI:29105"/>
    </ligand>
</feature>
<comment type="cofactor">
    <cofactor evidence="2 19">
        <name>Zn(2+)</name>
        <dbReference type="ChEBI" id="CHEBI:29105"/>
    </cofactor>
</comment>
<comment type="caution">
    <text evidence="24">The sequence shown here is derived from an EMBL/GenBank/DDBJ whole genome shotgun (WGS) entry which is preliminary data.</text>
</comment>
<keyword evidence="16" id="KW-0170">Cobalt</keyword>
<dbReference type="GO" id="GO:0031419">
    <property type="term" value="F:cobalamin binding"/>
    <property type="evidence" value="ECO:0007669"/>
    <property type="project" value="UniProtKB-KW"/>
</dbReference>
<dbReference type="SUPFAM" id="SSF82282">
    <property type="entry name" value="Homocysteine S-methyltransferase"/>
    <property type="match status" value="1"/>
</dbReference>
<keyword evidence="13 19" id="KW-0479">Metal-binding</keyword>
<dbReference type="Pfam" id="PF02310">
    <property type="entry name" value="B12-binding"/>
    <property type="match status" value="1"/>
</dbReference>
<dbReference type="InterPro" id="IPR011005">
    <property type="entry name" value="Dihydropteroate_synth-like_sf"/>
</dbReference>
<comment type="function">
    <text evidence="17">Catalyzes the transfer of a methyl group from methyl-cobalamin to homocysteine, yielding enzyme-bound cob(I)alamin and methionine. Subsequently, remethylates the cofactor using methyltetrahydrofolate.</text>
</comment>
<gene>
    <name evidence="24" type="ORF">H9894_01000</name>
</gene>
<dbReference type="Pfam" id="PF02607">
    <property type="entry name" value="B12-binding_2"/>
    <property type="match status" value="1"/>
</dbReference>
<dbReference type="Gene3D" id="3.20.20.330">
    <property type="entry name" value="Homocysteine-binding-like domain"/>
    <property type="match status" value="1"/>
</dbReference>
<feature type="domain" description="B12-binding N-terminal" evidence="23">
    <location>
        <begin position="591"/>
        <end position="685"/>
    </location>
</feature>
<dbReference type="SUPFAM" id="SSF51717">
    <property type="entry name" value="Dihydropteroate synthetase-like"/>
    <property type="match status" value="1"/>
</dbReference>
<keyword evidence="8 19" id="KW-0489">Methyltransferase</keyword>
<evidence type="ECO:0000256" key="8">
    <source>
        <dbReference type="ARBA" id="ARBA00022603"/>
    </source>
</evidence>
<evidence type="ECO:0000256" key="7">
    <source>
        <dbReference type="ARBA" id="ARBA00013998"/>
    </source>
</evidence>
<evidence type="ECO:0000313" key="25">
    <source>
        <dbReference type="Proteomes" id="UP000886752"/>
    </source>
</evidence>
<evidence type="ECO:0000256" key="12">
    <source>
        <dbReference type="ARBA" id="ARBA00022691"/>
    </source>
</evidence>
<sequence>MAQSRISTLLAGSRTLLFDGGMGTMLQARGMPAGMSPEKFCLERPDILQGVHKSYIEAGADIVITNTFGASPFKLDPSLSVFETCKALAEVARKAADEAGRPVCVAGDVGPTGHFARPLGDLDPEELINGLAEQIRGLAAGGCDLILLETQFDLTETRAGVVAARRVCDLPVFASMSFEDGTSLTGSSPEIFAETMQNLGVAAIGTNCSMGPESMREIVHRLLKVCSVPVFAEPNAGMPELRDGRTVFPLQADRFAELTAPFAAMGARLLGGCCGTTPDHIAALRRVLDSGQAAADAVQREDHGGIVLTSRQSLVRVSASEPFVVIGERINPTGKKQLTRDLQEGNLASAMDFADEQVAAGARILDVNVGAHNVDQKVLLPRLVAELVSKHTVPLALDSSDDEALLRALPWCPASFLVNSINGAKGRMERLGTACRDFGMPFILLPMREARLPVRASERVAILEDLVREAEELGIPRRLMLVDILALAISSKSEGAAECLKLCAWCREHNLATTIGLSNISFGLPARDLINASFLVMAAGQGLASCIANPSNARIAEAVASVNLLLMHDSHAEDFIARFADWKSGQAAAAPAARGVQARVATTPYEAVLQGDREHVQALLDEEMARGTEPFAIVNDQLIPAITEVGRLYEKKVYFLPQLIRSAETMQNAFGYLKPHLKQESEERRPVIVMATVEGDVHDIGKNIVCLLLSNHGFTVLDAGKDVPAADIVRMAVEHKASVIGLSALMTTTMVRMEDTIRAVREQNLPIRIMVGGAAVTRSFAESIGADAYCVDAVEAVEAAKRLTGQA</sequence>
<evidence type="ECO:0000256" key="3">
    <source>
        <dbReference type="ARBA" id="ARBA00001956"/>
    </source>
</evidence>
<evidence type="ECO:0000256" key="6">
    <source>
        <dbReference type="ARBA" id="ARBA00012032"/>
    </source>
</evidence>
<feature type="binding site" evidence="19">
    <location>
        <position position="208"/>
    </location>
    <ligand>
        <name>Zn(2+)</name>
        <dbReference type="ChEBI" id="CHEBI:29105"/>
    </ligand>
</feature>
<dbReference type="InterPro" id="IPR000489">
    <property type="entry name" value="Pterin-binding_dom"/>
</dbReference>
<feature type="domain" description="Pterin-binding" evidence="21">
    <location>
        <begin position="323"/>
        <end position="566"/>
    </location>
</feature>
<dbReference type="GO" id="GO:0046653">
    <property type="term" value="P:tetrahydrofolate metabolic process"/>
    <property type="evidence" value="ECO:0007669"/>
    <property type="project" value="TreeGrafter"/>
</dbReference>
<evidence type="ECO:0000259" key="22">
    <source>
        <dbReference type="PROSITE" id="PS51332"/>
    </source>
</evidence>
<evidence type="ECO:0000256" key="4">
    <source>
        <dbReference type="ARBA" id="ARBA00005178"/>
    </source>
</evidence>
<comment type="catalytic activity">
    <reaction evidence="1">
        <text>(6S)-5-methyl-5,6,7,8-tetrahydrofolate + L-homocysteine = (6S)-5,6,7,8-tetrahydrofolate + L-methionine</text>
        <dbReference type="Rhea" id="RHEA:11172"/>
        <dbReference type="ChEBI" id="CHEBI:18608"/>
        <dbReference type="ChEBI" id="CHEBI:57453"/>
        <dbReference type="ChEBI" id="CHEBI:57844"/>
        <dbReference type="ChEBI" id="CHEBI:58199"/>
        <dbReference type="EC" id="2.1.1.13"/>
    </reaction>
</comment>
<reference evidence="24" key="1">
    <citation type="journal article" date="2021" name="PeerJ">
        <title>Extensive microbial diversity within the chicken gut microbiome revealed by metagenomics and culture.</title>
        <authorList>
            <person name="Gilroy R."/>
            <person name="Ravi A."/>
            <person name="Getino M."/>
            <person name="Pursley I."/>
            <person name="Horton D.L."/>
            <person name="Alikhan N.F."/>
            <person name="Baker D."/>
            <person name="Gharbi K."/>
            <person name="Hall N."/>
            <person name="Watson M."/>
            <person name="Adriaenssens E.M."/>
            <person name="Foster-Nyarko E."/>
            <person name="Jarju S."/>
            <person name="Secka A."/>
            <person name="Antonio M."/>
            <person name="Oren A."/>
            <person name="Chaudhuri R.R."/>
            <person name="La Ragione R."/>
            <person name="Hildebrand F."/>
            <person name="Pallen M.J."/>
        </authorList>
    </citation>
    <scope>NUCLEOTIDE SEQUENCE</scope>
    <source>
        <strain evidence="24">ChiHecec2B26-446</strain>
    </source>
</reference>
<keyword evidence="9" id="KW-0028">Amino-acid biosynthesis</keyword>
<dbReference type="EC" id="2.1.1.13" evidence="6"/>
<dbReference type="InterPro" id="IPR036594">
    <property type="entry name" value="Meth_synthase_dom"/>
</dbReference>
<dbReference type="InterPro" id="IPR050554">
    <property type="entry name" value="Met_Synthase/Corrinoid"/>
</dbReference>
<dbReference type="GO" id="GO:0046872">
    <property type="term" value="F:metal ion binding"/>
    <property type="evidence" value="ECO:0007669"/>
    <property type="project" value="UniProtKB-KW"/>
</dbReference>
<dbReference type="SUPFAM" id="SSF52242">
    <property type="entry name" value="Cobalamin (vitamin B12)-binding domain"/>
    <property type="match status" value="1"/>
</dbReference>
<protein>
    <recommendedName>
        <fullName evidence="7">Methionine synthase</fullName>
        <ecNumber evidence="6">2.1.1.13</ecNumber>
    </recommendedName>
    <alternativeName>
        <fullName evidence="18">5-methyltetrahydrofolate--homocysteine methyltransferase</fullName>
    </alternativeName>
</protein>
<dbReference type="PANTHER" id="PTHR45833">
    <property type="entry name" value="METHIONINE SYNTHASE"/>
    <property type="match status" value="1"/>
</dbReference>
<evidence type="ECO:0000256" key="15">
    <source>
        <dbReference type="ARBA" id="ARBA00023167"/>
    </source>
</evidence>
<keyword evidence="15" id="KW-0486">Methionine biosynthesis</keyword>
<feature type="domain" description="B12-binding" evidence="22">
    <location>
        <begin position="685"/>
        <end position="807"/>
    </location>
</feature>
<dbReference type="Gene3D" id="1.10.1240.10">
    <property type="entry name" value="Methionine synthase domain"/>
    <property type="match status" value="1"/>
</dbReference>
<evidence type="ECO:0000256" key="19">
    <source>
        <dbReference type="PROSITE-ProRule" id="PRU00333"/>
    </source>
</evidence>
<dbReference type="PROSITE" id="PS50972">
    <property type="entry name" value="PTERIN_BINDING"/>
    <property type="match status" value="1"/>
</dbReference>
<dbReference type="PANTHER" id="PTHR45833:SF1">
    <property type="entry name" value="METHIONINE SYNTHASE"/>
    <property type="match status" value="1"/>
</dbReference>
<dbReference type="AlphaFoldDB" id="A0A9D1PW75"/>
<evidence type="ECO:0000259" key="23">
    <source>
        <dbReference type="PROSITE" id="PS51337"/>
    </source>
</evidence>
<evidence type="ECO:0000313" key="24">
    <source>
        <dbReference type="EMBL" id="HIV99761.1"/>
    </source>
</evidence>
<dbReference type="EMBL" id="DXHV01000013">
    <property type="protein sequence ID" value="HIV99761.1"/>
    <property type="molecule type" value="Genomic_DNA"/>
</dbReference>
<organism evidence="24 25">
    <name type="scientific">Candidatus Desulfovibrio intestinipullorum</name>
    <dbReference type="NCBI Taxonomy" id="2838536"/>
    <lineage>
        <taxon>Bacteria</taxon>
        <taxon>Pseudomonadati</taxon>
        <taxon>Thermodesulfobacteriota</taxon>
        <taxon>Desulfovibrionia</taxon>
        <taxon>Desulfovibrionales</taxon>
        <taxon>Desulfovibrionaceae</taxon>
        <taxon>Desulfovibrio</taxon>
    </lineage>
</organism>
<keyword evidence="12" id="KW-0949">S-adenosyl-L-methionine</keyword>
<dbReference type="PROSITE" id="PS51337">
    <property type="entry name" value="B12_BINDING_NTER"/>
    <property type="match status" value="1"/>
</dbReference>
<dbReference type="PROSITE" id="PS50970">
    <property type="entry name" value="HCY"/>
    <property type="match status" value="1"/>
</dbReference>
<dbReference type="Gene3D" id="3.40.50.280">
    <property type="entry name" value="Cobalamin-binding domain"/>
    <property type="match status" value="1"/>
</dbReference>
<dbReference type="Pfam" id="PF02574">
    <property type="entry name" value="S-methyl_trans"/>
    <property type="match status" value="1"/>
</dbReference>
<comment type="cofactor">
    <cofactor evidence="3">
        <name>methylcob(III)alamin</name>
        <dbReference type="ChEBI" id="CHEBI:28115"/>
    </cofactor>
</comment>
<feature type="domain" description="Hcy-binding" evidence="20">
    <location>
        <begin position="4"/>
        <end position="288"/>
    </location>
</feature>
<dbReference type="GO" id="GO:0032259">
    <property type="term" value="P:methylation"/>
    <property type="evidence" value="ECO:0007669"/>
    <property type="project" value="UniProtKB-KW"/>
</dbReference>
<keyword evidence="11 19" id="KW-0808">Transferase</keyword>
<name>A0A9D1PW75_9BACT</name>
<evidence type="ECO:0000256" key="9">
    <source>
        <dbReference type="ARBA" id="ARBA00022605"/>
    </source>
</evidence>
<evidence type="ECO:0000256" key="1">
    <source>
        <dbReference type="ARBA" id="ARBA00001700"/>
    </source>
</evidence>
<keyword evidence="10" id="KW-0846">Cobalamin</keyword>
<evidence type="ECO:0000256" key="5">
    <source>
        <dbReference type="ARBA" id="ARBA00010398"/>
    </source>
</evidence>
<dbReference type="Proteomes" id="UP000886752">
    <property type="component" value="Unassembled WGS sequence"/>
</dbReference>
<dbReference type="SUPFAM" id="SSF47644">
    <property type="entry name" value="Methionine synthase domain"/>
    <property type="match status" value="1"/>
</dbReference>
<evidence type="ECO:0000256" key="17">
    <source>
        <dbReference type="ARBA" id="ARBA00025552"/>
    </source>
</evidence>
<dbReference type="Pfam" id="PF00809">
    <property type="entry name" value="Pterin_bind"/>
    <property type="match status" value="1"/>
</dbReference>
<dbReference type="CDD" id="cd02070">
    <property type="entry name" value="corrinoid_protein_B12-BD"/>
    <property type="match status" value="1"/>
</dbReference>
<evidence type="ECO:0000256" key="13">
    <source>
        <dbReference type="ARBA" id="ARBA00022723"/>
    </source>
</evidence>
<dbReference type="GO" id="GO:0005829">
    <property type="term" value="C:cytosol"/>
    <property type="evidence" value="ECO:0007669"/>
    <property type="project" value="TreeGrafter"/>
</dbReference>
<evidence type="ECO:0000256" key="2">
    <source>
        <dbReference type="ARBA" id="ARBA00001947"/>
    </source>
</evidence>
<dbReference type="InterPro" id="IPR036724">
    <property type="entry name" value="Cobalamin-bd_sf"/>
</dbReference>
<evidence type="ECO:0000259" key="21">
    <source>
        <dbReference type="PROSITE" id="PS50972"/>
    </source>
</evidence>
<proteinExistence type="inferred from homology"/>
<dbReference type="Gene3D" id="3.20.20.20">
    <property type="entry name" value="Dihydropteroate synthase-like"/>
    <property type="match status" value="1"/>
</dbReference>
<dbReference type="InterPro" id="IPR006158">
    <property type="entry name" value="Cobalamin-bd"/>
</dbReference>
<feature type="binding site" evidence="19">
    <location>
        <position position="273"/>
    </location>
    <ligand>
        <name>Zn(2+)</name>
        <dbReference type="ChEBI" id="CHEBI:29105"/>
    </ligand>
</feature>
<dbReference type="PIRSF" id="PIRSF037472">
    <property type="entry name" value="DHPS_mtfrase"/>
    <property type="match status" value="1"/>
</dbReference>
<dbReference type="InterPro" id="IPR003726">
    <property type="entry name" value="HCY_dom"/>
</dbReference>
<dbReference type="GO" id="GO:0008705">
    <property type="term" value="F:methionine synthase activity"/>
    <property type="evidence" value="ECO:0007669"/>
    <property type="project" value="UniProtKB-EC"/>
</dbReference>
<evidence type="ECO:0000256" key="16">
    <source>
        <dbReference type="ARBA" id="ARBA00023285"/>
    </source>
</evidence>
<evidence type="ECO:0000256" key="10">
    <source>
        <dbReference type="ARBA" id="ARBA00022628"/>
    </source>
</evidence>
<accession>A0A9D1PW75</accession>